<feature type="domain" description="Acyl-CoA oxidase/dehydrogenase middle" evidence="11">
    <location>
        <begin position="165"/>
        <end position="273"/>
    </location>
</feature>
<dbReference type="FunFam" id="2.40.110.10:FF:000031">
    <property type="entry name" value="Acyl-CoA dehydrogenase, putative"/>
    <property type="match status" value="1"/>
</dbReference>
<dbReference type="Pfam" id="PF02770">
    <property type="entry name" value="Acyl-CoA_dh_M"/>
    <property type="match status" value="1"/>
</dbReference>
<dbReference type="Gene3D" id="2.40.110.10">
    <property type="entry name" value="Butyryl-CoA Dehydrogenase, subunit A, domain 2"/>
    <property type="match status" value="1"/>
</dbReference>
<keyword evidence="3" id="KW-0285">Flavoprotein</keyword>
<dbReference type="InterPro" id="IPR052166">
    <property type="entry name" value="Diverse_Acyl-CoA_DH"/>
</dbReference>
<dbReference type="EMBL" id="VJNA01000012">
    <property type="protein sequence ID" value="TSE25130.1"/>
    <property type="molecule type" value="Genomic_DNA"/>
</dbReference>
<dbReference type="AlphaFoldDB" id="A0A554WNH6"/>
<dbReference type="Proteomes" id="UP000318554">
    <property type="component" value="Unassembled WGS sequence"/>
</dbReference>
<comment type="caution">
    <text evidence="14">The sequence shown here is derived from an EMBL/GenBank/DDBJ whole genome shotgun (WGS) entry which is preliminary data.</text>
</comment>
<dbReference type="Pfam" id="PF00441">
    <property type="entry name" value="Acyl-CoA_dh_1"/>
    <property type="match status" value="1"/>
</dbReference>
<comment type="cofactor">
    <cofactor evidence="1">
        <name>FAD</name>
        <dbReference type="ChEBI" id="CHEBI:57692"/>
    </cofactor>
</comment>
<dbReference type="InterPro" id="IPR009075">
    <property type="entry name" value="AcylCo_DH/oxidase_C"/>
</dbReference>
<dbReference type="InterPro" id="IPR013786">
    <property type="entry name" value="AcylCoA_DH/ox_N"/>
</dbReference>
<dbReference type="Pfam" id="PF02771">
    <property type="entry name" value="Acyl-CoA_dh_N"/>
    <property type="match status" value="1"/>
</dbReference>
<evidence type="ECO:0000256" key="1">
    <source>
        <dbReference type="ARBA" id="ARBA00001974"/>
    </source>
</evidence>
<evidence type="ECO:0000256" key="9">
    <source>
        <dbReference type="ARBA" id="ARBA00069043"/>
    </source>
</evidence>
<evidence type="ECO:0000259" key="12">
    <source>
        <dbReference type="Pfam" id="PF02771"/>
    </source>
</evidence>
<dbReference type="InterPro" id="IPR046373">
    <property type="entry name" value="Acyl-CoA_Oxase/DH_mid-dom_sf"/>
</dbReference>
<evidence type="ECO:0000313" key="14">
    <source>
        <dbReference type="EMBL" id="TSE25130.1"/>
    </source>
</evidence>
<sequence length="602" mass="65458">MPQYNPPLRDMQFVLHEVFRVVDALKVCPPHAEVDADTINAVLEEGGKFAAEVTFPLNITGDAEGCRLDKTTHEVTTPTGFKAAYEQYVTGGWPALSCDPAYSGQGLPFVVNQCFYEMLNSANQAWTMYPGLSHGAYECLHAHGTEEQKRLYLPKLVSGEWTGTMCLTEPHCGTDLGLLRTKAEPQPDGTYKLTGQKIFISAGEHDMAANIVHLVLARLPDAPAGTKGISLFVVPKYKVNPDGSLGERNAIYCGGLEHKMGIHGNATCQMILDGAVGTLVGQPNKGLQAMFVMMNAARLGVGNQSVGLTEVAFQNALAYAKDRLQMRSLSGPKAKDKPADPIIVHPDVRRMLLTAKAYAEGGRALLIYCALLLDHELHHPDEQVRKDSAELLALLTPIAKAFLTDNGFVAVNECLQVFGGHGYIKEWGMEQFVRDARINMIYEGTNTVQSLDLLGRKVLANNGATLKKFGKLVQALIEEEGVNEKMSEFINPLAQLAEQMTKFTTEIGFKALQNPDEAGAAAVPYLRVAGHLVFAYFFARMASAALKAVAAGSTDPFYQGKLQTARFYFARLFPETATLMRQARAGVANLMQTDAALGVEGI</sequence>
<evidence type="ECO:0000259" key="10">
    <source>
        <dbReference type="Pfam" id="PF00441"/>
    </source>
</evidence>
<dbReference type="GO" id="GO:0050660">
    <property type="term" value="F:flavin adenine dinucleotide binding"/>
    <property type="evidence" value="ECO:0007669"/>
    <property type="project" value="InterPro"/>
</dbReference>
<dbReference type="InterPro" id="IPR009100">
    <property type="entry name" value="AcylCoA_DH/oxidase_NM_dom_sf"/>
</dbReference>
<dbReference type="InterPro" id="IPR006091">
    <property type="entry name" value="Acyl-CoA_Oxase/DH_mid-dom"/>
</dbReference>
<feature type="domain" description="Acyl-CoA dehydrogenase/oxidase N-terminal" evidence="12">
    <location>
        <begin position="83"/>
        <end position="160"/>
    </location>
</feature>
<dbReference type="SUPFAM" id="SSF47203">
    <property type="entry name" value="Acyl-CoA dehydrogenase C-terminal domain-like"/>
    <property type="match status" value="1"/>
</dbReference>
<evidence type="ECO:0000259" key="11">
    <source>
        <dbReference type="Pfam" id="PF02770"/>
    </source>
</evidence>
<accession>A0A554WNH6</accession>
<dbReference type="InterPro" id="IPR036250">
    <property type="entry name" value="AcylCo_DH-like_C"/>
</dbReference>
<proteinExistence type="inferred from homology"/>
<evidence type="ECO:0000313" key="15">
    <source>
        <dbReference type="Proteomes" id="UP000318554"/>
    </source>
</evidence>
<dbReference type="PANTHER" id="PTHR42803">
    <property type="entry name" value="ACYL-COA DEHYDROGENASE"/>
    <property type="match status" value="1"/>
</dbReference>
<comment type="function">
    <text evidence="7">Involved in the assimilation of dimethylsulphoniopropionate (DMSP), an important compound in the fixation of carbon in marine phytoplankton, by mediating the conversion of 3-(methylthio)propanoyl-CoA (MMPA-CoA) to 3-(methylthio)acryloyl-CoA (MTA-CoA).</text>
</comment>
<feature type="domain" description="Acetyl-CoA dehydrogenase-like C-terminal" evidence="13">
    <location>
        <begin position="471"/>
        <end position="593"/>
    </location>
</feature>
<evidence type="ECO:0000256" key="3">
    <source>
        <dbReference type="ARBA" id="ARBA00022630"/>
    </source>
</evidence>
<keyword evidence="15" id="KW-1185">Reference proteome</keyword>
<evidence type="ECO:0000256" key="8">
    <source>
        <dbReference type="ARBA" id="ARBA00066694"/>
    </source>
</evidence>
<dbReference type="SUPFAM" id="SSF56645">
    <property type="entry name" value="Acyl-CoA dehydrogenase NM domain-like"/>
    <property type="match status" value="1"/>
</dbReference>
<comment type="catalytic activity">
    <reaction evidence="6">
        <text>3-(methylsulfanyl)propanoyl-CoA + oxidized [electron-transfer flavoprotein] + H(+) = 3-(methylsulfanyl)acryloyl-CoA + reduced [electron-transfer flavoprotein]</text>
        <dbReference type="Rhea" id="RHEA:52612"/>
        <dbReference type="Rhea" id="RHEA-COMP:10685"/>
        <dbReference type="Rhea" id="RHEA-COMP:10686"/>
        <dbReference type="ChEBI" id="CHEBI:15378"/>
        <dbReference type="ChEBI" id="CHEBI:57692"/>
        <dbReference type="ChEBI" id="CHEBI:58307"/>
        <dbReference type="ChEBI" id="CHEBI:82815"/>
        <dbReference type="ChEBI" id="CHEBI:84994"/>
        <dbReference type="EC" id="1.3.99.41"/>
    </reaction>
    <physiologicalReaction direction="left-to-right" evidence="6">
        <dbReference type="Rhea" id="RHEA:52613"/>
    </physiologicalReaction>
</comment>
<evidence type="ECO:0000256" key="7">
    <source>
        <dbReference type="ARBA" id="ARBA00058683"/>
    </source>
</evidence>
<dbReference type="Pfam" id="PF12806">
    <property type="entry name" value="Acyl-CoA_dh_C"/>
    <property type="match status" value="1"/>
</dbReference>
<dbReference type="OrthoDB" id="9764895at2"/>
<keyword evidence="5 14" id="KW-0560">Oxidoreductase</keyword>
<reference evidence="14 15" key="1">
    <citation type="submission" date="2019-07" db="EMBL/GenBank/DDBJ databases">
        <title>Tepidimonas aquatica CLN-1 draft genome.</title>
        <authorList>
            <person name="Da Costa M.S."/>
            <person name="Froufe H.J.C."/>
            <person name="Egas C."/>
            <person name="Albuquerque L."/>
        </authorList>
    </citation>
    <scope>NUCLEOTIDE SEQUENCE [LARGE SCALE GENOMIC DNA]</scope>
    <source>
        <strain evidence="14 15">CLN-1</strain>
    </source>
</reference>
<dbReference type="Gene3D" id="1.10.540.10">
    <property type="entry name" value="Acyl-CoA dehydrogenase/oxidase, N-terminal domain"/>
    <property type="match status" value="1"/>
</dbReference>
<dbReference type="InterPro" id="IPR037069">
    <property type="entry name" value="AcylCoA_DH/ox_N_sf"/>
</dbReference>
<evidence type="ECO:0000256" key="5">
    <source>
        <dbReference type="ARBA" id="ARBA00023002"/>
    </source>
</evidence>
<dbReference type="InterPro" id="IPR025878">
    <property type="entry name" value="Acyl-CoA_dh-like_C_dom"/>
</dbReference>
<feature type="domain" description="Acyl-CoA dehydrogenase/oxidase C-terminal" evidence="10">
    <location>
        <begin position="284"/>
        <end position="451"/>
    </location>
</feature>
<dbReference type="RefSeq" id="WP_144325611.1">
    <property type="nucleotide sequence ID" value="NZ_VJNA01000012.1"/>
</dbReference>
<name>A0A554WNH6_9BURK</name>
<evidence type="ECO:0000256" key="2">
    <source>
        <dbReference type="ARBA" id="ARBA00009347"/>
    </source>
</evidence>
<dbReference type="Gene3D" id="1.20.140.10">
    <property type="entry name" value="Butyryl-CoA Dehydrogenase, subunit A, domain 3"/>
    <property type="match status" value="1"/>
</dbReference>
<keyword evidence="4" id="KW-0274">FAD</keyword>
<dbReference type="EC" id="1.3.99.41" evidence="8"/>
<comment type="similarity">
    <text evidence="2">Belongs to the acyl-CoA dehydrogenase family.</text>
</comment>
<gene>
    <name evidence="14" type="primary">dmdC_3</name>
    <name evidence="14" type="ORF">Taqua_01175</name>
</gene>
<dbReference type="GO" id="GO:0016627">
    <property type="term" value="F:oxidoreductase activity, acting on the CH-CH group of donors"/>
    <property type="evidence" value="ECO:0007669"/>
    <property type="project" value="InterPro"/>
</dbReference>
<organism evidence="14 15">
    <name type="scientific">Tepidimonas aquatica</name>
    <dbReference type="NCBI Taxonomy" id="247482"/>
    <lineage>
        <taxon>Bacteria</taxon>
        <taxon>Pseudomonadati</taxon>
        <taxon>Pseudomonadota</taxon>
        <taxon>Betaproteobacteria</taxon>
        <taxon>Burkholderiales</taxon>
        <taxon>Tepidimonas</taxon>
    </lineage>
</organism>
<evidence type="ECO:0000259" key="13">
    <source>
        <dbReference type="Pfam" id="PF12806"/>
    </source>
</evidence>
<dbReference type="PANTHER" id="PTHR42803:SF1">
    <property type="entry name" value="BROAD-SPECIFICITY LINEAR ACYL-COA DEHYDROGENASE FADE5"/>
    <property type="match status" value="1"/>
</dbReference>
<evidence type="ECO:0000256" key="6">
    <source>
        <dbReference type="ARBA" id="ARBA00051388"/>
    </source>
</evidence>
<protein>
    <recommendedName>
        <fullName evidence="9">3-methylmercaptopropionyl-CoA dehydrogenase</fullName>
        <ecNumber evidence="8">1.3.99.41</ecNumber>
    </recommendedName>
</protein>
<evidence type="ECO:0000256" key="4">
    <source>
        <dbReference type="ARBA" id="ARBA00022827"/>
    </source>
</evidence>